<gene>
    <name evidence="1" type="ORF">SI7747_06007840</name>
</gene>
<sequence length="74" mass="8930">MKKLIFMEPREGWLAEGKMSKIKTRSTTFSCLRSLWRRDYLEHIKIVMGQAPLSLWLTHNEIKHKSIERDEERD</sequence>
<proteinExistence type="predicted"/>
<reference evidence="1 2" key="1">
    <citation type="submission" date="2019-12" db="EMBL/GenBank/DDBJ databases">
        <authorList>
            <person name="Scholz U."/>
            <person name="Mascher M."/>
            <person name="Fiebig A."/>
        </authorList>
    </citation>
    <scope>NUCLEOTIDE SEQUENCE</scope>
</reference>
<evidence type="ECO:0000313" key="2">
    <source>
        <dbReference type="Proteomes" id="UP001189122"/>
    </source>
</evidence>
<dbReference type="Proteomes" id="UP001189122">
    <property type="component" value="Unassembled WGS sequence"/>
</dbReference>
<dbReference type="EMBL" id="CACRZD030000006">
    <property type="protein sequence ID" value="CAA6661445.1"/>
    <property type="molecule type" value="Genomic_DNA"/>
</dbReference>
<evidence type="ECO:0000313" key="1">
    <source>
        <dbReference type="EMBL" id="CAA2621761.1"/>
    </source>
</evidence>
<protein>
    <submittedName>
        <fullName evidence="1">Uncharacterized protein</fullName>
    </submittedName>
</protein>
<keyword evidence="2" id="KW-1185">Reference proteome</keyword>
<dbReference type="EMBL" id="LR743593">
    <property type="protein sequence ID" value="CAA2621761.1"/>
    <property type="molecule type" value="Genomic_DNA"/>
</dbReference>
<dbReference type="AlphaFoldDB" id="A0A7I8IU08"/>
<name>A0A7I8IU08_SPIIN</name>
<organism evidence="1">
    <name type="scientific">Spirodela intermedia</name>
    <name type="common">Intermediate duckweed</name>
    <dbReference type="NCBI Taxonomy" id="51605"/>
    <lineage>
        <taxon>Eukaryota</taxon>
        <taxon>Viridiplantae</taxon>
        <taxon>Streptophyta</taxon>
        <taxon>Embryophyta</taxon>
        <taxon>Tracheophyta</taxon>
        <taxon>Spermatophyta</taxon>
        <taxon>Magnoliopsida</taxon>
        <taxon>Liliopsida</taxon>
        <taxon>Araceae</taxon>
        <taxon>Lemnoideae</taxon>
        <taxon>Spirodela</taxon>
    </lineage>
</organism>
<accession>A0A7I8IU08</accession>